<evidence type="ECO:0000259" key="6">
    <source>
        <dbReference type="PROSITE" id="PS50011"/>
    </source>
</evidence>
<evidence type="ECO:0000256" key="2">
    <source>
        <dbReference type="ARBA" id="ARBA00022679"/>
    </source>
</evidence>
<keyword evidence="1" id="KW-0723">Serine/threonine-protein kinase</keyword>
<gene>
    <name evidence="7" type="ORF">AB8S09_02230</name>
</gene>
<dbReference type="PANTHER" id="PTHR24345:SF0">
    <property type="entry name" value="CELL CYCLE SERINE_THREONINE-PROTEIN KINASE CDC5_MSD2"/>
    <property type="match status" value="1"/>
</dbReference>
<dbReference type="EMBL" id="JBGFFE010000002">
    <property type="protein sequence ID" value="MEY8762469.1"/>
    <property type="molecule type" value="Genomic_DNA"/>
</dbReference>
<evidence type="ECO:0000256" key="1">
    <source>
        <dbReference type="ARBA" id="ARBA00022527"/>
    </source>
</evidence>
<keyword evidence="3" id="KW-0547">Nucleotide-binding</keyword>
<protein>
    <submittedName>
        <fullName evidence="7">Serine/threonine-protein kinase</fullName>
        <ecNumber evidence="7">2.7.11.1</ecNumber>
    </submittedName>
</protein>
<dbReference type="PROSITE" id="PS00108">
    <property type="entry name" value="PROTEIN_KINASE_ST"/>
    <property type="match status" value="1"/>
</dbReference>
<dbReference type="Proteomes" id="UP001565220">
    <property type="component" value="Unassembled WGS sequence"/>
</dbReference>
<dbReference type="SUPFAM" id="SSF56112">
    <property type="entry name" value="Protein kinase-like (PK-like)"/>
    <property type="match status" value="1"/>
</dbReference>
<dbReference type="InterPro" id="IPR008271">
    <property type="entry name" value="Ser/Thr_kinase_AS"/>
</dbReference>
<evidence type="ECO:0000313" key="7">
    <source>
        <dbReference type="EMBL" id="MEY8762469.1"/>
    </source>
</evidence>
<dbReference type="Pfam" id="PF00069">
    <property type="entry name" value="Pkinase"/>
    <property type="match status" value="1"/>
</dbReference>
<dbReference type="InterPro" id="IPR000719">
    <property type="entry name" value="Prot_kinase_dom"/>
</dbReference>
<dbReference type="PANTHER" id="PTHR24345">
    <property type="entry name" value="SERINE/THREONINE-PROTEIN KINASE PLK"/>
    <property type="match status" value="1"/>
</dbReference>
<name>A0ABV4DT92_9CLOT</name>
<proteinExistence type="predicted"/>
<dbReference type="InterPro" id="IPR011009">
    <property type="entry name" value="Kinase-like_dom_sf"/>
</dbReference>
<dbReference type="PROSITE" id="PS50011">
    <property type="entry name" value="PROTEIN_KINASE_DOM"/>
    <property type="match status" value="1"/>
</dbReference>
<keyword evidence="4 7" id="KW-0418">Kinase</keyword>
<dbReference type="EC" id="2.7.11.1" evidence="7"/>
<dbReference type="Gene3D" id="3.30.200.20">
    <property type="entry name" value="Phosphorylase Kinase, domain 1"/>
    <property type="match status" value="1"/>
</dbReference>
<evidence type="ECO:0000313" key="8">
    <source>
        <dbReference type="Proteomes" id="UP001565220"/>
    </source>
</evidence>
<dbReference type="Gene3D" id="1.10.510.10">
    <property type="entry name" value="Transferase(Phosphotransferase) domain 1"/>
    <property type="match status" value="1"/>
</dbReference>
<keyword evidence="5" id="KW-0067">ATP-binding</keyword>
<dbReference type="GO" id="GO:0004674">
    <property type="term" value="F:protein serine/threonine kinase activity"/>
    <property type="evidence" value="ECO:0007669"/>
    <property type="project" value="UniProtKB-EC"/>
</dbReference>
<dbReference type="RefSeq" id="WP_369868402.1">
    <property type="nucleotide sequence ID" value="NZ_JBGFFE010000002.1"/>
</dbReference>
<feature type="domain" description="Protein kinase" evidence="6">
    <location>
        <begin position="11"/>
        <end position="288"/>
    </location>
</feature>
<organism evidence="7 8">
    <name type="scientific">Clostridium lapidicellarium</name>
    <dbReference type="NCBI Taxonomy" id="3240931"/>
    <lineage>
        <taxon>Bacteria</taxon>
        <taxon>Bacillati</taxon>
        <taxon>Bacillota</taxon>
        <taxon>Clostridia</taxon>
        <taxon>Eubacteriales</taxon>
        <taxon>Clostridiaceae</taxon>
        <taxon>Clostridium</taxon>
    </lineage>
</organism>
<evidence type="ECO:0000256" key="3">
    <source>
        <dbReference type="ARBA" id="ARBA00022741"/>
    </source>
</evidence>
<sequence>MVITDTSLKFEKIRDIGGEGRNSKVYLAHDLQLDTDIVVKEIPKSQFSDENEYFSEARKLYQNQHPNIVEIQYACEKDGNVYLSMPCYSKGSINKLISKKFLTVREIIKYSLDFLCGIHYMHTKGLIHFDIKPTNILINDSNKAVITDFGLAKYIDSSGLAEQLYFYNTHRPPEAFKQTKLTIESDIYQIGVTLYRMCNGNLIFKNQFKALHLEKCSTDAEKWNKLADNIQKQKFPDRKQYLPHIPNKLRKIINKAMSADINKRYSNVLQVMNDLSCIDKSLDWHYNINKNIGSESWKLDQENHTKIISLNQIGNTFNIVGQKIMKETGNSTKINKWCKKNIQNKEEALKEVNYFIEHA</sequence>
<reference evidence="7 8" key="1">
    <citation type="submission" date="2024-08" db="EMBL/GenBank/DDBJ databases">
        <title>Clostridium lapicellarii sp. nov., and Clostridium renhuaiense sp. nov., two species isolated from the mud in a fermentation cellar used for producing sauce-flavour Chinese liquors.</title>
        <authorList>
            <person name="Yang F."/>
            <person name="Wang H."/>
            <person name="Chen L.Q."/>
            <person name="Zhou N."/>
            <person name="Lu J.J."/>
            <person name="Pu X.X."/>
            <person name="Wan B."/>
            <person name="Wang L."/>
            <person name="Liu S.J."/>
        </authorList>
    </citation>
    <scope>NUCLEOTIDE SEQUENCE [LARGE SCALE GENOMIC DNA]</scope>
    <source>
        <strain evidence="7 8">MT-113</strain>
    </source>
</reference>
<evidence type="ECO:0000256" key="4">
    <source>
        <dbReference type="ARBA" id="ARBA00022777"/>
    </source>
</evidence>
<accession>A0ABV4DT92</accession>
<evidence type="ECO:0000256" key="5">
    <source>
        <dbReference type="ARBA" id="ARBA00022840"/>
    </source>
</evidence>
<keyword evidence="2 7" id="KW-0808">Transferase</keyword>
<comment type="caution">
    <text evidence="7">The sequence shown here is derived from an EMBL/GenBank/DDBJ whole genome shotgun (WGS) entry which is preliminary data.</text>
</comment>
<dbReference type="CDD" id="cd14014">
    <property type="entry name" value="STKc_PknB_like"/>
    <property type="match status" value="1"/>
</dbReference>
<keyword evidence="8" id="KW-1185">Reference proteome</keyword>
<dbReference type="SMART" id="SM00220">
    <property type="entry name" value="S_TKc"/>
    <property type="match status" value="1"/>
</dbReference>